<evidence type="ECO:0000313" key="3">
    <source>
        <dbReference type="Ensembl" id="ENSPSTP00000021159.1"/>
    </source>
</evidence>
<dbReference type="GO" id="GO:0008017">
    <property type="term" value="F:microtubule binding"/>
    <property type="evidence" value="ECO:0007669"/>
    <property type="project" value="TreeGrafter"/>
</dbReference>
<evidence type="ECO:0000256" key="1">
    <source>
        <dbReference type="SAM" id="Coils"/>
    </source>
</evidence>
<feature type="domain" description="Cep57 centrosome localisation" evidence="2">
    <location>
        <begin position="1"/>
        <end position="77"/>
    </location>
</feature>
<dbReference type="GO" id="GO:0042802">
    <property type="term" value="F:identical protein binding"/>
    <property type="evidence" value="ECO:0007669"/>
    <property type="project" value="InterPro"/>
</dbReference>
<protein>
    <recommendedName>
        <fullName evidence="2">Cep57 centrosome localisation domain-containing protein</fullName>
    </recommendedName>
</protein>
<dbReference type="Ensembl" id="ENSPSTT00000022200.1">
    <property type="protein sequence ID" value="ENSPSTP00000021159.1"/>
    <property type="gene ID" value="ENSPSTG00000015404.1"/>
</dbReference>
<feature type="coiled-coil region" evidence="1">
    <location>
        <begin position="2"/>
        <end position="60"/>
    </location>
</feature>
<dbReference type="InterPro" id="IPR051756">
    <property type="entry name" value="Centrosomal_MT-associated"/>
</dbReference>
<keyword evidence="1" id="KW-0175">Coiled coil</keyword>
<sequence>MVESAELENKMILEQQKEKNQNQMELRAKLEKLEVLEKECLKLTATQRIAEDKIKHLEEKLCKEEHQYKLIQDKAAQRGIFAKASKIKGTKEQSRFKYSKPSLRGSSHFERVVCGGIPRSGGCRADEEFWNSAAISEAES</sequence>
<accession>A0A8C9G207</accession>
<dbReference type="GO" id="GO:0005813">
    <property type="term" value="C:centrosome"/>
    <property type="evidence" value="ECO:0007669"/>
    <property type="project" value="TreeGrafter"/>
</dbReference>
<dbReference type="PANTHER" id="PTHR19336">
    <property type="entry name" value="UNCHARACTERIZED DUF1167"/>
    <property type="match status" value="1"/>
</dbReference>
<organism evidence="3 4">
    <name type="scientific">Pavo cristatus</name>
    <name type="common">Indian peafowl</name>
    <name type="synonym">Blue peafowl</name>
    <dbReference type="NCBI Taxonomy" id="9049"/>
    <lineage>
        <taxon>Eukaryota</taxon>
        <taxon>Metazoa</taxon>
        <taxon>Chordata</taxon>
        <taxon>Craniata</taxon>
        <taxon>Vertebrata</taxon>
        <taxon>Euteleostomi</taxon>
        <taxon>Archelosauria</taxon>
        <taxon>Archosauria</taxon>
        <taxon>Dinosauria</taxon>
        <taxon>Saurischia</taxon>
        <taxon>Theropoda</taxon>
        <taxon>Coelurosauria</taxon>
        <taxon>Aves</taxon>
        <taxon>Neognathae</taxon>
        <taxon>Galloanserae</taxon>
        <taxon>Galliformes</taxon>
        <taxon>Phasianidae</taxon>
        <taxon>Phasianinae</taxon>
        <taxon>Pavo</taxon>
    </lineage>
</organism>
<reference evidence="3" key="1">
    <citation type="submission" date="2025-08" db="UniProtKB">
        <authorList>
            <consortium name="Ensembl"/>
        </authorList>
    </citation>
    <scope>IDENTIFICATION</scope>
</reference>
<reference evidence="3" key="2">
    <citation type="submission" date="2025-09" db="UniProtKB">
        <authorList>
            <consortium name="Ensembl"/>
        </authorList>
    </citation>
    <scope>IDENTIFICATION</scope>
</reference>
<proteinExistence type="predicted"/>
<evidence type="ECO:0000313" key="4">
    <source>
        <dbReference type="Proteomes" id="UP000694428"/>
    </source>
</evidence>
<dbReference type="AlphaFoldDB" id="A0A8C9G207"/>
<keyword evidence="4" id="KW-1185">Reference proteome</keyword>
<evidence type="ECO:0000259" key="2">
    <source>
        <dbReference type="Pfam" id="PF14073"/>
    </source>
</evidence>
<dbReference type="InterPro" id="IPR025913">
    <property type="entry name" value="Cep57_CLD"/>
</dbReference>
<dbReference type="Pfam" id="PF14073">
    <property type="entry name" value="Cep57_CLD"/>
    <property type="match status" value="1"/>
</dbReference>
<name>A0A8C9G207_PAVCR</name>
<dbReference type="PANTHER" id="PTHR19336:SF10">
    <property type="entry name" value="CENTROSOMAL PROTEIN CEP57L1"/>
    <property type="match status" value="1"/>
</dbReference>
<dbReference type="GO" id="GO:0043015">
    <property type="term" value="F:gamma-tubulin binding"/>
    <property type="evidence" value="ECO:0007669"/>
    <property type="project" value="InterPro"/>
</dbReference>
<dbReference type="Proteomes" id="UP000694428">
    <property type="component" value="Unplaced"/>
</dbReference>